<dbReference type="InterPro" id="IPR013149">
    <property type="entry name" value="ADH-like_C"/>
</dbReference>
<proteinExistence type="inferred from homology"/>
<accession>A0A1H9FII8</accession>
<dbReference type="InterPro" id="IPR013154">
    <property type="entry name" value="ADH-like_N"/>
</dbReference>
<dbReference type="EMBL" id="FOET01000007">
    <property type="protein sequence ID" value="SEQ37615.1"/>
    <property type="molecule type" value="Genomic_DNA"/>
</dbReference>
<evidence type="ECO:0000256" key="3">
    <source>
        <dbReference type="ARBA" id="ARBA00013190"/>
    </source>
</evidence>
<keyword evidence="11" id="KW-1185">Reference proteome</keyword>
<evidence type="ECO:0000256" key="2">
    <source>
        <dbReference type="ARBA" id="ARBA00008072"/>
    </source>
</evidence>
<dbReference type="SMART" id="SM00829">
    <property type="entry name" value="PKS_ER"/>
    <property type="match status" value="1"/>
</dbReference>
<dbReference type="Gene3D" id="3.40.50.720">
    <property type="entry name" value="NAD(P)-binding Rossmann-like Domain"/>
    <property type="match status" value="1"/>
</dbReference>
<organism evidence="10 11">
    <name type="scientific">Streptomyces radiopugnans</name>
    <dbReference type="NCBI Taxonomy" id="403935"/>
    <lineage>
        <taxon>Bacteria</taxon>
        <taxon>Bacillati</taxon>
        <taxon>Actinomycetota</taxon>
        <taxon>Actinomycetes</taxon>
        <taxon>Kitasatosporales</taxon>
        <taxon>Streptomycetaceae</taxon>
        <taxon>Streptomyces</taxon>
    </lineage>
</organism>
<dbReference type="CDD" id="cd05284">
    <property type="entry name" value="arabinose_DH_like"/>
    <property type="match status" value="1"/>
</dbReference>
<sequence>MSEMTAVRLTGWQKPPEVTRVPVPEPGPGEVLLKVAGAGVCHSDLHVMDWPAGALPYDLPFTLGHETSGWVHTLGPGTQNTGLREGDAVLVYGPWGCGVCPACARGAENYCHRAAELRAAGGGLGLDGGMAEYMLVPSARLLVPLGDLDPRTAAPLTDAALTPYHAVKRSLHKLVPGTAAVVIGVGGLGHMAVQLLKALSPADVIAVDVASDKLDLAAGAGADHCVPAGEGDADRIRTLTGGLGATLVLDCVGADATMATAAACAAVEADITVVGLAGGTLPVTFGAVPFEAAVSIPYWGTRPELAEVVALARAGRIRPHVEVHPLGEAGEVYQRLRDGRVDGRAILVPTAEA</sequence>
<dbReference type="AlphaFoldDB" id="A0A1H9FII8"/>
<evidence type="ECO:0000256" key="7">
    <source>
        <dbReference type="ARBA" id="ARBA00049164"/>
    </source>
</evidence>
<comment type="similarity">
    <text evidence="2">Belongs to the zinc-containing alcohol dehydrogenase family.</text>
</comment>
<comment type="cofactor">
    <cofactor evidence="1">
        <name>Zn(2+)</name>
        <dbReference type="ChEBI" id="CHEBI:29105"/>
    </cofactor>
</comment>
<dbReference type="SUPFAM" id="SSF51735">
    <property type="entry name" value="NAD(P)-binding Rossmann-fold domains"/>
    <property type="match status" value="1"/>
</dbReference>
<evidence type="ECO:0000256" key="6">
    <source>
        <dbReference type="ARBA" id="ARBA00023002"/>
    </source>
</evidence>
<dbReference type="Proteomes" id="UP000199055">
    <property type="component" value="Unassembled WGS sequence"/>
</dbReference>
<keyword evidence="6" id="KW-0560">Oxidoreductase</keyword>
<dbReference type="GO" id="GO:0004022">
    <property type="term" value="F:alcohol dehydrogenase (NAD+) activity"/>
    <property type="evidence" value="ECO:0007669"/>
    <property type="project" value="UniProtKB-EC"/>
</dbReference>
<dbReference type="Pfam" id="PF08240">
    <property type="entry name" value="ADH_N"/>
    <property type="match status" value="1"/>
</dbReference>
<name>A0A1H9FII8_9ACTN</name>
<dbReference type="PANTHER" id="PTHR42940:SF8">
    <property type="entry name" value="VACUOLAR PROTEIN SORTING-ASSOCIATED PROTEIN 11"/>
    <property type="match status" value="1"/>
</dbReference>
<evidence type="ECO:0000313" key="11">
    <source>
        <dbReference type="Proteomes" id="UP000199055"/>
    </source>
</evidence>
<evidence type="ECO:0000256" key="5">
    <source>
        <dbReference type="ARBA" id="ARBA00022833"/>
    </source>
</evidence>
<dbReference type="Pfam" id="PF00107">
    <property type="entry name" value="ADH_zinc_N"/>
    <property type="match status" value="1"/>
</dbReference>
<comment type="catalytic activity">
    <reaction evidence="8">
        <text>a primary alcohol + NAD(+) = an aldehyde + NADH + H(+)</text>
        <dbReference type="Rhea" id="RHEA:10736"/>
        <dbReference type="ChEBI" id="CHEBI:15378"/>
        <dbReference type="ChEBI" id="CHEBI:15734"/>
        <dbReference type="ChEBI" id="CHEBI:17478"/>
        <dbReference type="ChEBI" id="CHEBI:57540"/>
        <dbReference type="ChEBI" id="CHEBI:57945"/>
        <dbReference type="EC" id="1.1.1.1"/>
    </reaction>
</comment>
<keyword evidence="4" id="KW-0479">Metal-binding</keyword>
<feature type="domain" description="Enoyl reductase (ER)" evidence="9">
    <location>
        <begin position="5"/>
        <end position="347"/>
    </location>
</feature>
<dbReference type="InterPro" id="IPR020843">
    <property type="entry name" value="ER"/>
</dbReference>
<dbReference type="EC" id="1.1.1.1" evidence="3"/>
<keyword evidence="5" id="KW-0862">Zinc</keyword>
<dbReference type="InterPro" id="IPR036291">
    <property type="entry name" value="NAD(P)-bd_dom_sf"/>
</dbReference>
<dbReference type="PANTHER" id="PTHR42940">
    <property type="entry name" value="ALCOHOL DEHYDROGENASE 1-RELATED"/>
    <property type="match status" value="1"/>
</dbReference>
<dbReference type="InterPro" id="IPR011032">
    <property type="entry name" value="GroES-like_sf"/>
</dbReference>
<gene>
    <name evidence="10" type="ORF">SAMN05216481_10725</name>
</gene>
<evidence type="ECO:0000256" key="1">
    <source>
        <dbReference type="ARBA" id="ARBA00001947"/>
    </source>
</evidence>
<protein>
    <recommendedName>
        <fullName evidence="3">alcohol dehydrogenase</fullName>
        <ecNumber evidence="3">1.1.1.1</ecNumber>
    </recommendedName>
</protein>
<evidence type="ECO:0000259" key="9">
    <source>
        <dbReference type="SMART" id="SM00829"/>
    </source>
</evidence>
<dbReference type="GO" id="GO:0046872">
    <property type="term" value="F:metal ion binding"/>
    <property type="evidence" value="ECO:0007669"/>
    <property type="project" value="UniProtKB-KW"/>
</dbReference>
<dbReference type="STRING" id="403935.SAMN05216481_10725"/>
<reference evidence="10 11" key="1">
    <citation type="submission" date="2016-10" db="EMBL/GenBank/DDBJ databases">
        <authorList>
            <person name="de Groot N.N."/>
        </authorList>
    </citation>
    <scope>NUCLEOTIDE SEQUENCE [LARGE SCALE GENOMIC DNA]</scope>
    <source>
        <strain evidence="10 11">CGMCC 4.3519</strain>
    </source>
</reference>
<evidence type="ECO:0000256" key="4">
    <source>
        <dbReference type="ARBA" id="ARBA00022723"/>
    </source>
</evidence>
<evidence type="ECO:0000313" key="10">
    <source>
        <dbReference type="EMBL" id="SEQ37615.1"/>
    </source>
</evidence>
<dbReference type="Gene3D" id="3.90.180.10">
    <property type="entry name" value="Medium-chain alcohol dehydrogenases, catalytic domain"/>
    <property type="match status" value="1"/>
</dbReference>
<comment type="catalytic activity">
    <reaction evidence="7">
        <text>a secondary alcohol + NAD(+) = a ketone + NADH + H(+)</text>
        <dbReference type="Rhea" id="RHEA:10740"/>
        <dbReference type="ChEBI" id="CHEBI:15378"/>
        <dbReference type="ChEBI" id="CHEBI:17087"/>
        <dbReference type="ChEBI" id="CHEBI:35681"/>
        <dbReference type="ChEBI" id="CHEBI:57540"/>
        <dbReference type="ChEBI" id="CHEBI:57945"/>
        <dbReference type="EC" id="1.1.1.1"/>
    </reaction>
</comment>
<dbReference type="SUPFAM" id="SSF50129">
    <property type="entry name" value="GroES-like"/>
    <property type="match status" value="1"/>
</dbReference>
<evidence type="ECO:0000256" key="8">
    <source>
        <dbReference type="ARBA" id="ARBA00049243"/>
    </source>
</evidence>